<dbReference type="SMART" id="SM00105">
    <property type="entry name" value="ArfGap"/>
    <property type="match status" value="1"/>
</dbReference>
<dbReference type="InterPro" id="IPR037278">
    <property type="entry name" value="ARFGAP/RecO"/>
</dbReference>
<dbReference type="PROSITE" id="PS50115">
    <property type="entry name" value="ARFGAP"/>
    <property type="match status" value="1"/>
</dbReference>
<evidence type="ECO:0000313" key="8">
    <source>
        <dbReference type="EMBL" id="KAJ4362966.1"/>
    </source>
</evidence>
<dbReference type="GO" id="GO:0048205">
    <property type="term" value="P:COPI coating of Golgi vesicle"/>
    <property type="evidence" value="ECO:0007669"/>
    <property type="project" value="TreeGrafter"/>
</dbReference>
<evidence type="ECO:0000313" key="9">
    <source>
        <dbReference type="Proteomes" id="UP001140560"/>
    </source>
</evidence>
<dbReference type="GO" id="GO:0000139">
    <property type="term" value="C:Golgi membrane"/>
    <property type="evidence" value="ECO:0007669"/>
    <property type="project" value="GOC"/>
</dbReference>
<dbReference type="FunFam" id="1.10.220.150:FF:000013">
    <property type="entry name" value="Putative Arf GTPase-activating protein"/>
    <property type="match status" value="1"/>
</dbReference>
<dbReference type="AlphaFoldDB" id="A0A9W9CHP1"/>
<keyword evidence="3 5" id="KW-0863">Zinc-finger</keyword>
<dbReference type="CDD" id="cd08831">
    <property type="entry name" value="ArfGap_ArfGap2_3_like"/>
    <property type="match status" value="1"/>
</dbReference>
<proteinExistence type="predicted"/>
<dbReference type="OrthoDB" id="983479at2759"/>
<feature type="region of interest" description="Disordered" evidence="6">
    <location>
        <begin position="257"/>
        <end position="323"/>
    </location>
</feature>
<gene>
    <name evidence="8" type="primary">GLO3_1</name>
    <name evidence="8" type="ORF">N0V83_010083</name>
</gene>
<evidence type="ECO:0000256" key="1">
    <source>
        <dbReference type="ARBA" id="ARBA00022468"/>
    </source>
</evidence>
<dbReference type="PRINTS" id="PR00405">
    <property type="entry name" value="REVINTRACTNG"/>
</dbReference>
<keyword evidence="1" id="KW-0343">GTPase activation</keyword>
<keyword evidence="2" id="KW-0479">Metal-binding</keyword>
<comment type="caution">
    <text evidence="8">The sequence shown here is derived from an EMBL/GenBank/DDBJ whole genome shotgun (WGS) entry which is preliminary data.</text>
</comment>
<evidence type="ECO:0000256" key="2">
    <source>
        <dbReference type="ARBA" id="ARBA00022723"/>
    </source>
</evidence>
<feature type="region of interest" description="Disordered" evidence="6">
    <location>
        <begin position="140"/>
        <end position="229"/>
    </location>
</feature>
<dbReference type="InterPro" id="IPR038508">
    <property type="entry name" value="ArfGAP_dom_sf"/>
</dbReference>
<accession>A0A9W9CHP1</accession>
<protein>
    <submittedName>
        <fullName evidence="8">ADP-ribosylation factor GTPase activating protein, ER-Golgi transport</fullName>
    </submittedName>
</protein>
<evidence type="ECO:0000259" key="7">
    <source>
        <dbReference type="PROSITE" id="PS50115"/>
    </source>
</evidence>
<dbReference type="GO" id="GO:0008270">
    <property type="term" value="F:zinc ion binding"/>
    <property type="evidence" value="ECO:0007669"/>
    <property type="project" value="UniProtKB-KW"/>
</dbReference>
<dbReference type="GO" id="GO:0005096">
    <property type="term" value="F:GTPase activator activity"/>
    <property type="evidence" value="ECO:0007669"/>
    <property type="project" value="UniProtKB-KW"/>
</dbReference>
<dbReference type="InterPro" id="IPR001164">
    <property type="entry name" value="ArfGAP_dom"/>
</dbReference>
<feature type="region of interest" description="Disordered" evidence="6">
    <location>
        <begin position="343"/>
        <end position="370"/>
    </location>
</feature>
<keyword evidence="4" id="KW-0862">Zinc</keyword>
<feature type="compositionally biased region" description="Basic and acidic residues" evidence="6">
    <location>
        <begin position="260"/>
        <end position="276"/>
    </location>
</feature>
<keyword evidence="9" id="KW-1185">Reference proteome</keyword>
<sequence length="477" mass="50603">MALATKTQSQIIFTKLKAKSANKICFDCGAKNPTWSSVPFGIYLCLDCSSNHRNMGVHISFVRSTNLDIWQWDQLRIMKVGGNESATKYFQSHGGSAALASKDHKAKYTSNAATKYKEELTRRCAADARLYTNEVVITDVPDATGSDGNNTPAGEDDDFFSSWDKPTIKRPSNPPSRTGTPRAGSPFLKPGANGNGTDRPKSPLVGGSEASTPAAVPSAKPAVRKTTAGAAPKKNILGAKKKGLGAKKVVADGGLDFEEAERKAREEAERIEKLGYDPDAEAAEAAAATKSKAPEATTIASPTPVSPPRGGFGSTTKPERSTQDMERLGMGVARLGFGQVGAAKKPATQQKKMGGFGSVSKPVEDDSEKYAREKFGTQKGISSDEFFGRNAFDPSATAEAKSRLSGFEGATAISSNAYFGRPEDDIPEDDYGDLESAAKDFVRKFGITAGDDIENISAIVGEGATRLQGAIRSYLNS</sequence>
<dbReference type="EMBL" id="JAPEUY010000020">
    <property type="protein sequence ID" value="KAJ4362966.1"/>
    <property type="molecule type" value="Genomic_DNA"/>
</dbReference>
<evidence type="ECO:0000256" key="4">
    <source>
        <dbReference type="ARBA" id="ARBA00022833"/>
    </source>
</evidence>
<dbReference type="Gene3D" id="1.10.220.150">
    <property type="entry name" value="Arf GTPase activating protein"/>
    <property type="match status" value="1"/>
</dbReference>
<dbReference type="SUPFAM" id="SSF57863">
    <property type="entry name" value="ArfGap/RecO-like zinc finger"/>
    <property type="match status" value="1"/>
</dbReference>
<dbReference type="Pfam" id="PF01412">
    <property type="entry name" value="ArfGap"/>
    <property type="match status" value="1"/>
</dbReference>
<organism evidence="8 9">
    <name type="scientific">Neocucurbitaria cava</name>
    <dbReference type="NCBI Taxonomy" id="798079"/>
    <lineage>
        <taxon>Eukaryota</taxon>
        <taxon>Fungi</taxon>
        <taxon>Dikarya</taxon>
        <taxon>Ascomycota</taxon>
        <taxon>Pezizomycotina</taxon>
        <taxon>Dothideomycetes</taxon>
        <taxon>Pleosporomycetidae</taxon>
        <taxon>Pleosporales</taxon>
        <taxon>Pleosporineae</taxon>
        <taxon>Cucurbitariaceae</taxon>
        <taxon>Neocucurbitaria</taxon>
    </lineage>
</organism>
<dbReference type="PANTHER" id="PTHR45686:SF4">
    <property type="entry name" value="ADP-RIBOSYLATION FACTOR GTPASE ACTIVATING PROTEIN 3, ISOFORM H"/>
    <property type="match status" value="1"/>
</dbReference>
<dbReference type="PANTHER" id="PTHR45686">
    <property type="entry name" value="ADP-RIBOSYLATION FACTOR GTPASE ACTIVATING PROTEIN 3, ISOFORM H-RELATED"/>
    <property type="match status" value="1"/>
</dbReference>
<name>A0A9W9CHP1_9PLEO</name>
<dbReference type="Proteomes" id="UP001140560">
    <property type="component" value="Unassembled WGS sequence"/>
</dbReference>
<reference evidence="8" key="1">
    <citation type="submission" date="2022-10" db="EMBL/GenBank/DDBJ databases">
        <title>Tapping the CABI collections for fungal endophytes: first genome assemblies for Collariella, Neodidymelliopsis, Ascochyta clinopodiicola, Didymella pomorum, Didymosphaeria variabile, Neocosmospora piperis and Neocucurbitaria cava.</title>
        <authorList>
            <person name="Hill R."/>
        </authorList>
    </citation>
    <scope>NUCLEOTIDE SEQUENCE</scope>
    <source>
        <strain evidence="8">IMI 356814</strain>
    </source>
</reference>
<evidence type="ECO:0000256" key="6">
    <source>
        <dbReference type="SAM" id="MobiDB-lite"/>
    </source>
</evidence>
<feature type="compositionally biased region" description="Low complexity" evidence="6">
    <location>
        <begin position="283"/>
        <end position="298"/>
    </location>
</feature>
<evidence type="ECO:0000256" key="5">
    <source>
        <dbReference type="PROSITE-ProRule" id="PRU00288"/>
    </source>
</evidence>
<evidence type="ECO:0000256" key="3">
    <source>
        <dbReference type="ARBA" id="ARBA00022771"/>
    </source>
</evidence>
<feature type="domain" description="Arf-GAP" evidence="7">
    <location>
        <begin position="10"/>
        <end position="120"/>
    </location>
</feature>